<dbReference type="InParanoid" id="A7S0N6"/>
<protein>
    <recommendedName>
        <fullName evidence="6">Ferroptosis suppressor protein 1</fullName>
    </recommendedName>
    <alternativeName>
        <fullName evidence="7">Apoptosis-inducing factor homologous mitochondrion-associated inducer of death</fullName>
    </alternativeName>
    <alternativeName>
        <fullName evidence="8">p53-responsive gene 3 protein</fullName>
    </alternativeName>
</protein>
<dbReference type="PANTHER" id="PTHR43735:SF3">
    <property type="entry name" value="FERROPTOSIS SUPPRESSOR PROTEIN 1"/>
    <property type="match status" value="1"/>
</dbReference>
<dbReference type="OrthoDB" id="3244603at2759"/>
<dbReference type="eggNOG" id="KOG1336">
    <property type="taxonomic scope" value="Eukaryota"/>
</dbReference>
<dbReference type="GO" id="GO:0043065">
    <property type="term" value="P:positive regulation of apoptotic process"/>
    <property type="evidence" value="ECO:0000318"/>
    <property type="project" value="GO_Central"/>
</dbReference>
<comment type="function">
    <text evidence="13">Putative FAD-dependent oxidoreductase.</text>
</comment>
<dbReference type="AlphaFoldDB" id="A7S0N6"/>
<evidence type="ECO:0000259" key="14">
    <source>
        <dbReference type="Pfam" id="PF07992"/>
    </source>
</evidence>
<organism evidence="15 16">
    <name type="scientific">Nematostella vectensis</name>
    <name type="common">Starlet sea anemone</name>
    <dbReference type="NCBI Taxonomy" id="45351"/>
    <lineage>
        <taxon>Eukaryota</taxon>
        <taxon>Metazoa</taxon>
        <taxon>Cnidaria</taxon>
        <taxon>Anthozoa</taxon>
        <taxon>Hexacorallia</taxon>
        <taxon>Actiniaria</taxon>
        <taxon>Edwardsiidae</taxon>
        <taxon>Nematostella</taxon>
    </lineage>
</organism>
<keyword evidence="16" id="KW-1185">Reference proteome</keyword>
<evidence type="ECO:0000256" key="5">
    <source>
        <dbReference type="ARBA" id="ARBA00037027"/>
    </source>
</evidence>
<dbReference type="GO" id="GO:0110076">
    <property type="term" value="P:negative regulation of ferroptosis"/>
    <property type="evidence" value="ECO:0000318"/>
    <property type="project" value="GO_Central"/>
</dbReference>
<dbReference type="GO" id="GO:0031966">
    <property type="term" value="C:mitochondrial membrane"/>
    <property type="evidence" value="ECO:0000318"/>
    <property type="project" value="GO_Central"/>
</dbReference>
<dbReference type="GO" id="GO:0004174">
    <property type="term" value="F:electron-transferring-flavoprotein dehydrogenase activity"/>
    <property type="evidence" value="ECO:0000318"/>
    <property type="project" value="GO_Central"/>
</dbReference>
<dbReference type="Pfam" id="PF07992">
    <property type="entry name" value="Pyr_redox_2"/>
    <property type="match status" value="1"/>
</dbReference>
<dbReference type="Proteomes" id="UP000001593">
    <property type="component" value="Unassembled WGS sequence"/>
</dbReference>
<evidence type="ECO:0000256" key="2">
    <source>
        <dbReference type="ARBA" id="ARBA00022630"/>
    </source>
</evidence>
<sequence>MGAQRSSVERGYVEKCLIPYGPTFGDKFKQGKVVDIDVKGKTVKLANGESVNYDELVIATGTTGPFPSKLPVEIDSKTAKDQYNRMVDLVEKAQTVVVIGGGAVGVEIAGDIKEDYKDKTVTLIHPREILVNDTVSESFQTTVKNRLKYLGVETVLGERVSNMDEIRQKGFTDVTVVTDKGNRLKADLALECTGLRVNNGAYKNGLGDKMDERGRLKVDEFLQVEGTPDVYAIGDCNNTPEVKLGMLANFHAAHVGDNLKKKHEGQALKPYKINNSGFFILSCGRSGGAAQVFGGWVFGDWLARKMKGENVFTPTQWKTMGQEMPK</sequence>
<dbReference type="OMA" id="TWEIAPP"/>
<evidence type="ECO:0000256" key="1">
    <source>
        <dbReference type="ARBA" id="ARBA00006442"/>
    </source>
</evidence>
<dbReference type="InterPro" id="IPR036188">
    <property type="entry name" value="FAD/NAD-bd_sf"/>
</dbReference>
<dbReference type="HOGENOM" id="CLU_019845_2_1_1"/>
<evidence type="ECO:0000256" key="11">
    <source>
        <dbReference type="ARBA" id="ARBA00049275"/>
    </source>
</evidence>
<dbReference type="Gene3D" id="3.50.50.100">
    <property type="match status" value="1"/>
</dbReference>
<evidence type="ECO:0000256" key="4">
    <source>
        <dbReference type="ARBA" id="ARBA00023002"/>
    </source>
</evidence>
<keyword evidence="3" id="KW-0274">FAD</keyword>
<evidence type="ECO:0000256" key="7">
    <source>
        <dbReference type="ARBA" id="ARBA00041541"/>
    </source>
</evidence>
<dbReference type="InterPro" id="IPR023753">
    <property type="entry name" value="FAD/NAD-binding_dom"/>
</dbReference>
<dbReference type="KEGG" id="nve:5514658"/>
<evidence type="ECO:0000256" key="13">
    <source>
        <dbReference type="ARBA" id="ARBA00057036"/>
    </source>
</evidence>
<dbReference type="PhylomeDB" id="A7S0N6"/>
<evidence type="ECO:0000256" key="8">
    <source>
        <dbReference type="ARBA" id="ARBA00042318"/>
    </source>
</evidence>
<accession>A7S0N6</accession>
<dbReference type="FunFam" id="3.50.50.100:FF:000006">
    <property type="entry name" value="apoptosis-inducing factor 2"/>
    <property type="match status" value="1"/>
</dbReference>
<dbReference type="EMBL" id="DS469561">
    <property type="protein sequence ID" value="EDO42769.1"/>
    <property type="molecule type" value="Genomic_DNA"/>
</dbReference>
<keyword evidence="2" id="KW-0285">Flavoprotein</keyword>
<dbReference type="FunCoup" id="A7S0N6">
    <property type="interactions" value="48"/>
</dbReference>
<dbReference type="GO" id="GO:0005737">
    <property type="term" value="C:cytoplasm"/>
    <property type="evidence" value="ECO:0000318"/>
    <property type="project" value="GO_Central"/>
</dbReference>
<evidence type="ECO:0000256" key="12">
    <source>
        <dbReference type="ARBA" id="ARBA00049479"/>
    </source>
</evidence>
<comment type="catalytic activity">
    <reaction evidence="12">
        <text>menaquinone-4 + NADH + H(+) = menaquinol-4 + NAD(+)</text>
        <dbReference type="Rhea" id="RHEA:74079"/>
        <dbReference type="ChEBI" id="CHEBI:15378"/>
        <dbReference type="ChEBI" id="CHEBI:57540"/>
        <dbReference type="ChEBI" id="CHEBI:57945"/>
        <dbReference type="ChEBI" id="CHEBI:78277"/>
        <dbReference type="ChEBI" id="CHEBI:193091"/>
    </reaction>
    <physiologicalReaction direction="left-to-right" evidence="12">
        <dbReference type="Rhea" id="RHEA:74080"/>
    </physiologicalReaction>
</comment>
<gene>
    <name evidence="15" type="ORF">NEMVEDRAFT_v1g164994</name>
</gene>
<evidence type="ECO:0000256" key="3">
    <source>
        <dbReference type="ARBA" id="ARBA00022827"/>
    </source>
</evidence>
<dbReference type="GO" id="GO:0008637">
    <property type="term" value="P:apoptotic mitochondrial changes"/>
    <property type="evidence" value="ECO:0000318"/>
    <property type="project" value="GO_Central"/>
</dbReference>
<reference evidence="15 16" key="1">
    <citation type="journal article" date="2007" name="Science">
        <title>Sea anemone genome reveals ancestral eumetazoan gene repertoire and genomic organization.</title>
        <authorList>
            <person name="Putnam N.H."/>
            <person name="Srivastava M."/>
            <person name="Hellsten U."/>
            <person name="Dirks B."/>
            <person name="Chapman J."/>
            <person name="Salamov A."/>
            <person name="Terry A."/>
            <person name="Shapiro H."/>
            <person name="Lindquist E."/>
            <person name="Kapitonov V.V."/>
            <person name="Jurka J."/>
            <person name="Genikhovich G."/>
            <person name="Grigoriev I.V."/>
            <person name="Lucas S.M."/>
            <person name="Steele R.E."/>
            <person name="Finnerty J.R."/>
            <person name="Technau U."/>
            <person name="Martindale M.Q."/>
            <person name="Rokhsar D.S."/>
        </authorList>
    </citation>
    <scope>NUCLEOTIDE SEQUENCE [LARGE SCALE GENOMIC DNA]</scope>
    <source>
        <strain evidence="16">CH2 X CH6</strain>
    </source>
</reference>
<comment type="catalytic activity">
    <reaction evidence="11">
        <text>phylloquinone + NADH + H(+) = phylloquinol + NAD(+)</text>
        <dbReference type="Rhea" id="RHEA:74075"/>
        <dbReference type="ChEBI" id="CHEBI:15378"/>
        <dbReference type="ChEBI" id="CHEBI:18067"/>
        <dbReference type="ChEBI" id="CHEBI:28433"/>
        <dbReference type="ChEBI" id="CHEBI:57540"/>
        <dbReference type="ChEBI" id="CHEBI:57945"/>
    </reaction>
    <physiologicalReaction direction="left-to-right" evidence="11">
        <dbReference type="Rhea" id="RHEA:74076"/>
    </physiologicalReaction>
</comment>
<dbReference type="PANTHER" id="PTHR43735">
    <property type="entry name" value="APOPTOSIS-INDUCING FACTOR 1"/>
    <property type="match status" value="1"/>
</dbReference>
<evidence type="ECO:0000256" key="9">
    <source>
        <dbReference type="ARBA" id="ARBA00048412"/>
    </source>
</evidence>
<evidence type="ECO:0000313" key="16">
    <source>
        <dbReference type="Proteomes" id="UP000001593"/>
    </source>
</evidence>
<comment type="catalytic activity">
    <reaction evidence="10">
        <text>ubiquinone-10 + NADH + H(+) = ubiquinol-10 + NAD(+)</text>
        <dbReference type="Rhea" id="RHEA:61984"/>
        <dbReference type="ChEBI" id="CHEBI:15378"/>
        <dbReference type="ChEBI" id="CHEBI:46245"/>
        <dbReference type="ChEBI" id="CHEBI:57540"/>
        <dbReference type="ChEBI" id="CHEBI:57945"/>
        <dbReference type="ChEBI" id="CHEBI:64183"/>
    </reaction>
    <physiologicalReaction direction="left-to-right" evidence="10">
        <dbReference type="Rhea" id="RHEA:61985"/>
    </physiologicalReaction>
</comment>
<keyword evidence="4" id="KW-0560">Oxidoreductase</keyword>
<evidence type="ECO:0000256" key="6">
    <source>
        <dbReference type="ARBA" id="ARBA00040253"/>
    </source>
</evidence>
<evidence type="ECO:0000256" key="10">
    <source>
        <dbReference type="ARBA" id="ARBA00049236"/>
    </source>
</evidence>
<comment type="catalytic activity">
    <reaction evidence="9">
        <text>menadione + NADH + H(+) = menadiol + NAD(+)</text>
        <dbReference type="Rhea" id="RHEA:69695"/>
        <dbReference type="ChEBI" id="CHEBI:6746"/>
        <dbReference type="ChEBI" id="CHEBI:15378"/>
        <dbReference type="ChEBI" id="CHEBI:28869"/>
        <dbReference type="ChEBI" id="CHEBI:57540"/>
        <dbReference type="ChEBI" id="CHEBI:57945"/>
    </reaction>
    <physiologicalReaction direction="left-to-right" evidence="9">
        <dbReference type="Rhea" id="RHEA:69696"/>
    </physiologicalReaction>
</comment>
<comment type="cofactor">
    <cofactor evidence="5">
        <name>6-hydroxy-FAD</name>
        <dbReference type="ChEBI" id="CHEBI:60470"/>
    </cofactor>
</comment>
<dbReference type="SUPFAM" id="SSF51905">
    <property type="entry name" value="FAD/NAD(P)-binding domain"/>
    <property type="match status" value="2"/>
</dbReference>
<feature type="domain" description="FAD/NAD(P)-binding" evidence="14">
    <location>
        <begin position="31"/>
        <end position="241"/>
    </location>
</feature>
<dbReference type="GO" id="GO:0050660">
    <property type="term" value="F:flavin adenine dinucleotide binding"/>
    <property type="evidence" value="ECO:0000318"/>
    <property type="project" value="GO_Central"/>
</dbReference>
<dbReference type="PRINTS" id="PR00368">
    <property type="entry name" value="FADPNR"/>
</dbReference>
<comment type="similarity">
    <text evidence="1">Belongs to the FAD-dependent oxidoreductase family.</text>
</comment>
<name>A7S0N6_NEMVE</name>
<evidence type="ECO:0000313" key="15">
    <source>
        <dbReference type="EMBL" id="EDO42769.1"/>
    </source>
</evidence>
<proteinExistence type="inferred from homology"/>
<dbReference type="STRING" id="45351.A7S0N6"/>
<dbReference type="PRINTS" id="PR00411">
    <property type="entry name" value="PNDRDTASEI"/>
</dbReference>